<dbReference type="InterPro" id="IPR033956">
    <property type="entry name" value="Translin"/>
</dbReference>
<sequence length="676" mass="74298">MLDFVLLGFAKLVNGTCSRYHVPCTLLTVSLVVATQKARIWLRYLVLTPQTGRGGGNEYNTWGALRYYLSYATWAATSPSRPLRYHCCANSIYVGAFKQTAGARPDFRAFAATSTSRSATLSSLLTISSPRPILVKMVSQSGMVNPAIFQDLQARVDEDTAVKDELRDIIQALEKHNRNVSFVLSRAHSTPVSELSEVLKTAQEPIDNVVDTVSKLSQAASKMPYYKFNNMWSRQMQGACESALFWGWLGGYKHEGGEVQCGRLLTIEELGEFFKIPVNLKDRDEFHLSLEEYLQSLITLVEELTRLARNAVTLGDYERPLLINQFVKDLHAGFQMLNLKNDSLRRRSDGLKYRVKDVEDVVYDLSLRNLVPKKGEQKQPSRTVHDLMGQSDISNTPIRHTLPSPTMASNTTIINANATSKLQPSTAPPIEPLKNETARLYTHIHPFLVLSVYAFKFPALVADPVPTLLTTLAPLAVLQVAFVAVCLPPTGGTPTMRKQKPGEKKGKAPNKLEQGLNSKIVPAFLSLLLAAFAATPLFTAMLVLFGAPVTTHHLQTLLCGAHVALLSTLPLVYVHGVDGETWRQIIALLLPLDEVYGGLLGTVLGAWLGAVPIPLDWYVSDVECGYLVGNGMWANRCVQGSRVAKVARYDCYGGVCGVCGWEGAGGYSVEGEEDIV</sequence>
<dbReference type="Proteomes" id="UP000265663">
    <property type="component" value="Unassembled WGS sequence"/>
</dbReference>
<dbReference type="GO" id="GO:0005789">
    <property type="term" value="C:endoplasmic reticulum membrane"/>
    <property type="evidence" value="ECO:0007669"/>
    <property type="project" value="UniProtKB-SubCell"/>
</dbReference>
<dbReference type="InterPro" id="IPR009580">
    <property type="entry name" value="GPI_biosynthesis_protein_Pig-F"/>
</dbReference>
<evidence type="ECO:0000256" key="15">
    <source>
        <dbReference type="SAM" id="MobiDB-lite"/>
    </source>
</evidence>
<dbReference type="EMBL" id="KE747826">
    <property type="protein sequence ID" value="RMZ71369.1"/>
    <property type="molecule type" value="Genomic_DNA"/>
</dbReference>
<evidence type="ECO:0000256" key="13">
    <source>
        <dbReference type="ARBA" id="ARBA00023136"/>
    </source>
</evidence>
<feature type="compositionally biased region" description="Basic and acidic residues" evidence="15">
    <location>
        <begin position="374"/>
        <end position="385"/>
    </location>
</feature>
<dbReference type="InterPro" id="IPR002848">
    <property type="entry name" value="Translin_fam"/>
</dbReference>
<keyword evidence="8 16" id="KW-0812">Transmembrane</keyword>
<feature type="transmembrane region" description="Helical" evidence="16">
    <location>
        <begin position="557"/>
        <end position="575"/>
    </location>
</feature>
<evidence type="ECO:0000256" key="1">
    <source>
        <dbReference type="ARBA" id="ARBA00004123"/>
    </source>
</evidence>
<protein>
    <submittedName>
        <fullName evidence="17">Recombination hotspot-binding</fullName>
    </submittedName>
</protein>
<keyword evidence="18" id="KW-1185">Reference proteome</keyword>
<feature type="compositionally biased region" description="Polar residues" evidence="15">
    <location>
        <begin position="391"/>
        <end position="405"/>
    </location>
</feature>
<evidence type="ECO:0000256" key="7">
    <source>
        <dbReference type="ARBA" id="ARBA00022502"/>
    </source>
</evidence>
<evidence type="ECO:0000313" key="17">
    <source>
        <dbReference type="EMBL" id="RMZ71369.1"/>
    </source>
</evidence>
<dbReference type="Gene3D" id="1.20.58.190">
    <property type="entry name" value="Translin, domain 1"/>
    <property type="match status" value="1"/>
</dbReference>
<dbReference type="CDD" id="cd14819">
    <property type="entry name" value="Translin"/>
    <property type="match status" value="1"/>
</dbReference>
<dbReference type="GO" id="GO:0003723">
    <property type="term" value="F:RNA binding"/>
    <property type="evidence" value="ECO:0007669"/>
    <property type="project" value="UniProtKB-KW"/>
</dbReference>
<organism evidence="17 18">
    <name type="scientific">Pyrenophora seminiperda CCB06</name>
    <dbReference type="NCBI Taxonomy" id="1302712"/>
    <lineage>
        <taxon>Eukaryota</taxon>
        <taxon>Fungi</taxon>
        <taxon>Dikarya</taxon>
        <taxon>Ascomycota</taxon>
        <taxon>Pezizomycotina</taxon>
        <taxon>Dothideomycetes</taxon>
        <taxon>Pleosporomycetidae</taxon>
        <taxon>Pleosporales</taxon>
        <taxon>Pleosporineae</taxon>
        <taxon>Pleosporaceae</taxon>
        <taxon>Pyrenophora</taxon>
    </lineage>
</organism>
<dbReference type="InterPro" id="IPR016069">
    <property type="entry name" value="Translin_C"/>
</dbReference>
<comment type="similarity">
    <text evidence="5">Belongs to the translin family.</text>
</comment>
<dbReference type="InterPro" id="IPR016068">
    <property type="entry name" value="Translin_N"/>
</dbReference>
<dbReference type="GO" id="GO:0043565">
    <property type="term" value="F:sequence-specific DNA binding"/>
    <property type="evidence" value="ECO:0007669"/>
    <property type="project" value="InterPro"/>
</dbReference>
<accession>A0A3M7MAG9</accession>
<dbReference type="GO" id="GO:0003697">
    <property type="term" value="F:single-stranded DNA binding"/>
    <property type="evidence" value="ECO:0007669"/>
    <property type="project" value="InterPro"/>
</dbReference>
<dbReference type="FunFam" id="1.20.58.200:FF:000002">
    <property type="entry name" value="Putative translin"/>
    <property type="match status" value="1"/>
</dbReference>
<evidence type="ECO:0000256" key="3">
    <source>
        <dbReference type="ARBA" id="ARBA00004496"/>
    </source>
</evidence>
<dbReference type="PANTHER" id="PTHR10741">
    <property type="entry name" value="TRANSLIN AND TRANSLIN ASSOCIATED PROTEIN X"/>
    <property type="match status" value="1"/>
</dbReference>
<evidence type="ECO:0000256" key="8">
    <source>
        <dbReference type="ARBA" id="ARBA00022692"/>
    </source>
</evidence>
<keyword evidence="7" id="KW-0337">GPI-anchor biosynthesis</keyword>
<evidence type="ECO:0000256" key="12">
    <source>
        <dbReference type="ARBA" id="ARBA00023125"/>
    </source>
</evidence>
<evidence type="ECO:0000256" key="6">
    <source>
        <dbReference type="ARBA" id="ARBA00022490"/>
    </source>
</evidence>
<evidence type="ECO:0000256" key="2">
    <source>
        <dbReference type="ARBA" id="ARBA00004477"/>
    </source>
</evidence>
<evidence type="ECO:0000256" key="11">
    <source>
        <dbReference type="ARBA" id="ARBA00022989"/>
    </source>
</evidence>
<proteinExistence type="inferred from homology"/>
<name>A0A3M7MAG9_9PLEO</name>
<evidence type="ECO:0000256" key="9">
    <source>
        <dbReference type="ARBA" id="ARBA00022824"/>
    </source>
</evidence>
<dbReference type="UniPathway" id="UPA00196"/>
<gene>
    <name evidence="17" type="ORF">GMOD_00005913</name>
</gene>
<keyword evidence="6" id="KW-0963">Cytoplasm</keyword>
<feature type="transmembrane region" description="Helical" evidence="16">
    <location>
        <begin position="520"/>
        <end position="545"/>
    </location>
</feature>
<keyword evidence="12" id="KW-0238">DNA-binding</keyword>
<keyword evidence="9" id="KW-0256">Endoplasmic reticulum</keyword>
<keyword evidence="10" id="KW-0694">RNA-binding</keyword>
<dbReference type="GO" id="GO:0005634">
    <property type="term" value="C:nucleus"/>
    <property type="evidence" value="ECO:0007669"/>
    <property type="project" value="UniProtKB-SubCell"/>
</dbReference>
<dbReference type="SUPFAM" id="SSF74784">
    <property type="entry name" value="Translin"/>
    <property type="match status" value="1"/>
</dbReference>
<comment type="subcellular location">
    <subcellularLocation>
        <location evidence="3">Cytoplasm</location>
    </subcellularLocation>
    <subcellularLocation>
        <location evidence="2">Endoplasmic reticulum membrane</location>
        <topology evidence="2">Multi-pass membrane protein</topology>
    </subcellularLocation>
    <subcellularLocation>
        <location evidence="1">Nucleus</location>
    </subcellularLocation>
</comment>
<evidence type="ECO:0000256" key="4">
    <source>
        <dbReference type="ARBA" id="ARBA00004687"/>
    </source>
</evidence>
<evidence type="ECO:0000256" key="16">
    <source>
        <dbReference type="SAM" id="Phobius"/>
    </source>
</evidence>
<evidence type="ECO:0000256" key="14">
    <source>
        <dbReference type="ARBA" id="ARBA00023242"/>
    </source>
</evidence>
<dbReference type="GO" id="GO:0016070">
    <property type="term" value="P:RNA metabolic process"/>
    <property type="evidence" value="ECO:0007669"/>
    <property type="project" value="InterPro"/>
</dbReference>
<comment type="pathway">
    <text evidence="4">Glycolipid biosynthesis; glycosylphosphatidylinositol-anchor biosynthesis.</text>
</comment>
<keyword evidence="11 16" id="KW-1133">Transmembrane helix</keyword>
<dbReference type="Pfam" id="PF01997">
    <property type="entry name" value="Translin"/>
    <property type="match status" value="1"/>
</dbReference>
<dbReference type="InterPro" id="IPR036081">
    <property type="entry name" value="Translin_sf"/>
</dbReference>
<feature type="transmembrane region" description="Helical" evidence="16">
    <location>
        <begin position="595"/>
        <end position="615"/>
    </location>
</feature>
<dbReference type="AlphaFoldDB" id="A0A3M7MAG9"/>
<dbReference type="Gene3D" id="1.20.58.200">
    <property type="entry name" value="Translin, domain 2"/>
    <property type="match status" value="1"/>
</dbReference>
<dbReference type="OrthoDB" id="829at2759"/>
<keyword evidence="14" id="KW-0539">Nucleus</keyword>
<evidence type="ECO:0000313" key="18">
    <source>
        <dbReference type="Proteomes" id="UP000265663"/>
    </source>
</evidence>
<dbReference type="GO" id="GO:0006506">
    <property type="term" value="P:GPI anchor biosynthetic process"/>
    <property type="evidence" value="ECO:0007669"/>
    <property type="project" value="UniProtKB-UniPathway"/>
</dbReference>
<evidence type="ECO:0000256" key="5">
    <source>
        <dbReference type="ARBA" id="ARBA00005902"/>
    </source>
</evidence>
<feature type="region of interest" description="Disordered" evidence="15">
    <location>
        <begin position="374"/>
        <end position="405"/>
    </location>
</feature>
<keyword evidence="13 16" id="KW-0472">Membrane</keyword>
<evidence type="ECO:0000256" key="10">
    <source>
        <dbReference type="ARBA" id="ARBA00022884"/>
    </source>
</evidence>
<reference evidence="17 18" key="1">
    <citation type="journal article" date="2014" name="PLoS ONE">
        <title>De novo Genome Assembly of the Fungal Plant Pathogen Pyrenophora semeniperda.</title>
        <authorList>
            <person name="Soliai M.M."/>
            <person name="Meyer S.E."/>
            <person name="Udall J.A."/>
            <person name="Elzinga D.E."/>
            <person name="Hermansen R.A."/>
            <person name="Bodily P.M."/>
            <person name="Hart A.A."/>
            <person name="Coleman C.E."/>
        </authorList>
    </citation>
    <scope>NUCLEOTIDE SEQUENCE [LARGE SCALE GENOMIC DNA]</scope>
    <source>
        <strain evidence="17 18">CCB06</strain>
        <tissue evidence="17">Mycelium</tissue>
    </source>
</reference>
<dbReference type="Pfam" id="PF06699">
    <property type="entry name" value="PIG-F"/>
    <property type="match status" value="1"/>
</dbReference>